<protein>
    <recommendedName>
        <fullName evidence="2">Stage 0 sporulation protein A homolog</fullName>
    </recommendedName>
</protein>
<dbReference type="InterPro" id="IPR051552">
    <property type="entry name" value="HptR"/>
</dbReference>
<name>A0ABS8G1N6_9FIRM</name>
<dbReference type="Gene3D" id="3.40.50.2300">
    <property type="match status" value="1"/>
</dbReference>
<keyword evidence="4 10" id="KW-0597">Phosphoprotein</keyword>
<dbReference type="PROSITE" id="PS50110">
    <property type="entry name" value="RESPONSE_REGULATORY"/>
    <property type="match status" value="1"/>
</dbReference>
<dbReference type="PANTHER" id="PTHR42713">
    <property type="entry name" value="HISTIDINE KINASE-RELATED"/>
    <property type="match status" value="1"/>
</dbReference>
<accession>A0ABS8G1N6</accession>
<dbReference type="Pfam" id="PF00072">
    <property type="entry name" value="Response_reg"/>
    <property type="match status" value="1"/>
</dbReference>
<feature type="domain" description="Response regulatory" evidence="12">
    <location>
        <begin position="3"/>
        <end position="120"/>
    </location>
</feature>
<comment type="function">
    <text evidence="9">May play the central regulatory role in sporulation. It may be an element of the effector pathway responsible for the activation of sporulation genes in response to nutritional stress. Spo0A may act in concert with spo0H (a sigma factor) to control the expression of some genes that are critical to the sporulation process.</text>
</comment>
<feature type="modified residue" description="4-aspartylphosphate" evidence="10">
    <location>
        <position position="55"/>
    </location>
</feature>
<evidence type="ECO:0000313" key="13">
    <source>
        <dbReference type="EMBL" id="MCC2255784.1"/>
    </source>
</evidence>
<keyword evidence="6" id="KW-0805">Transcription regulation</keyword>
<keyword evidence="3" id="KW-0963">Cytoplasm</keyword>
<dbReference type="Proteomes" id="UP001198151">
    <property type="component" value="Unassembled WGS sequence"/>
</dbReference>
<keyword evidence="8" id="KW-0804">Transcription</keyword>
<dbReference type="PROSITE" id="PS01124">
    <property type="entry name" value="HTH_ARAC_FAMILY_2"/>
    <property type="match status" value="1"/>
</dbReference>
<keyword evidence="14" id="KW-1185">Reference proteome</keyword>
<evidence type="ECO:0000256" key="2">
    <source>
        <dbReference type="ARBA" id="ARBA00018672"/>
    </source>
</evidence>
<evidence type="ECO:0000256" key="4">
    <source>
        <dbReference type="ARBA" id="ARBA00022553"/>
    </source>
</evidence>
<gene>
    <name evidence="13" type="ORF">LKD70_15420</name>
</gene>
<organism evidence="13 14">
    <name type="scientific">Ruminococcus turbiniformis</name>
    <dbReference type="NCBI Taxonomy" id="2881258"/>
    <lineage>
        <taxon>Bacteria</taxon>
        <taxon>Bacillati</taxon>
        <taxon>Bacillota</taxon>
        <taxon>Clostridia</taxon>
        <taxon>Eubacteriales</taxon>
        <taxon>Oscillospiraceae</taxon>
        <taxon>Ruminococcus</taxon>
    </lineage>
</organism>
<evidence type="ECO:0000256" key="6">
    <source>
        <dbReference type="ARBA" id="ARBA00023015"/>
    </source>
</evidence>
<dbReference type="SUPFAM" id="SSF46689">
    <property type="entry name" value="Homeodomain-like"/>
    <property type="match status" value="2"/>
</dbReference>
<keyword evidence="7" id="KW-0238">DNA-binding</keyword>
<dbReference type="InterPro" id="IPR009057">
    <property type="entry name" value="Homeodomain-like_sf"/>
</dbReference>
<evidence type="ECO:0000256" key="1">
    <source>
        <dbReference type="ARBA" id="ARBA00004496"/>
    </source>
</evidence>
<evidence type="ECO:0000256" key="10">
    <source>
        <dbReference type="PROSITE-ProRule" id="PRU00169"/>
    </source>
</evidence>
<dbReference type="Pfam" id="PF12833">
    <property type="entry name" value="HTH_18"/>
    <property type="match status" value="1"/>
</dbReference>
<evidence type="ECO:0000256" key="5">
    <source>
        <dbReference type="ARBA" id="ARBA00023012"/>
    </source>
</evidence>
<dbReference type="InterPro" id="IPR011006">
    <property type="entry name" value="CheY-like_superfamily"/>
</dbReference>
<evidence type="ECO:0000256" key="8">
    <source>
        <dbReference type="ARBA" id="ARBA00023163"/>
    </source>
</evidence>
<dbReference type="InterPro" id="IPR001789">
    <property type="entry name" value="Sig_transdc_resp-reg_receiver"/>
</dbReference>
<reference evidence="13 14" key="1">
    <citation type="submission" date="2021-10" db="EMBL/GenBank/DDBJ databases">
        <title>Anaerobic single-cell dispensing facilitates the cultivation of human gut bacteria.</title>
        <authorList>
            <person name="Afrizal A."/>
        </authorList>
    </citation>
    <scope>NUCLEOTIDE SEQUENCE [LARGE SCALE GENOMIC DNA]</scope>
    <source>
        <strain evidence="13 14">CLA-AA-H200</strain>
    </source>
</reference>
<feature type="domain" description="HTH araC/xylS-type" evidence="11">
    <location>
        <begin position="422"/>
        <end position="520"/>
    </location>
</feature>
<dbReference type="SMART" id="SM00342">
    <property type="entry name" value="HTH_ARAC"/>
    <property type="match status" value="1"/>
</dbReference>
<comment type="caution">
    <text evidence="13">The sequence shown here is derived from an EMBL/GenBank/DDBJ whole genome shotgun (WGS) entry which is preliminary data.</text>
</comment>
<evidence type="ECO:0000259" key="11">
    <source>
        <dbReference type="PROSITE" id="PS01124"/>
    </source>
</evidence>
<evidence type="ECO:0000259" key="12">
    <source>
        <dbReference type="PROSITE" id="PS50110"/>
    </source>
</evidence>
<proteinExistence type="predicted"/>
<keyword evidence="5" id="KW-0902">Two-component regulatory system</keyword>
<evidence type="ECO:0000313" key="14">
    <source>
        <dbReference type="Proteomes" id="UP001198151"/>
    </source>
</evidence>
<comment type="subcellular location">
    <subcellularLocation>
        <location evidence="1">Cytoplasm</location>
    </subcellularLocation>
</comment>
<evidence type="ECO:0000256" key="7">
    <source>
        <dbReference type="ARBA" id="ARBA00023125"/>
    </source>
</evidence>
<dbReference type="PANTHER" id="PTHR42713:SF3">
    <property type="entry name" value="TRANSCRIPTIONAL REGULATORY PROTEIN HPTR"/>
    <property type="match status" value="1"/>
</dbReference>
<dbReference type="SUPFAM" id="SSF52172">
    <property type="entry name" value="CheY-like"/>
    <property type="match status" value="1"/>
</dbReference>
<evidence type="ECO:0000256" key="3">
    <source>
        <dbReference type="ARBA" id="ARBA00022490"/>
    </source>
</evidence>
<dbReference type="SMART" id="SM00448">
    <property type="entry name" value="REC"/>
    <property type="match status" value="1"/>
</dbReference>
<dbReference type="Gene3D" id="1.10.10.60">
    <property type="entry name" value="Homeodomain-like"/>
    <property type="match status" value="2"/>
</dbReference>
<dbReference type="CDD" id="cd17536">
    <property type="entry name" value="REC_YesN-like"/>
    <property type="match status" value="1"/>
</dbReference>
<dbReference type="InterPro" id="IPR018060">
    <property type="entry name" value="HTH_AraC"/>
</dbReference>
<sequence length="523" mass="61888">MFKIILADDEPIIIKGLRKLVDWDKLDAEIVAEAANGEELFAKIEEFSPDIIISDVSMPKMSGLDVLKKVRETDSKVKFIFLSGYQEFDYVRTAIRYEAQEYLLKPVGKEELRQAVLKAEQSLRENSPLEYWEEEQDDFQSVFRMINSEAEYRELYDHFREIGIETKDMVFTGVCFSLPANFYRKVQDQNMQELLRFSIFKKIQEYVKREKNGFIIKREANSSNLILLSPKENYREKTEREIEQIRGSIYSEYKVGLVTGIGKSSENIKELKYVYKTAKFCSELYYFNQEEFIRYDDVSREFKCSFEDYNNKYKELVSSFLSNDDSWPQRLDETLAIIENLHYGNRYAAENRCIVMAMNLYRDLEEYHILSPDKRAEYEEAVGAMRHQMSYEELKNYVKKFLSDFLDRNAFQDTPAEKQTIHQVKEYIQKHYAENLTLGKMAEVAYMNPYYFSSFFKKETGQNFKSYLTDVRMKEAVGLLMNSEMKTYELAKAVGYNDVRSFTDKFREYYGDSPSGYKKSKRS</sequence>
<evidence type="ECO:0000256" key="9">
    <source>
        <dbReference type="ARBA" id="ARBA00024867"/>
    </source>
</evidence>
<dbReference type="RefSeq" id="WP_227708767.1">
    <property type="nucleotide sequence ID" value="NZ_JAJEQX010000035.1"/>
</dbReference>
<dbReference type="EMBL" id="JAJEQX010000035">
    <property type="protein sequence ID" value="MCC2255784.1"/>
    <property type="molecule type" value="Genomic_DNA"/>
</dbReference>